<evidence type="ECO:0000313" key="3">
    <source>
        <dbReference type="Proteomes" id="UP000000600"/>
    </source>
</evidence>
<dbReference type="KEGG" id="ptm:GSPATT00014557001"/>
<evidence type="ECO:0000256" key="1">
    <source>
        <dbReference type="SAM" id="SignalP"/>
    </source>
</evidence>
<feature type="signal peptide" evidence="1">
    <location>
        <begin position="1"/>
        <end position="20"/>
    </location>
</feature>
<evidence type="ECO:0008006" key="4">
    <source>
        <dbReference type="Google" id="ProtNLM"/>
    </source>
</evidence>
<reference evidence="2 3" key="1">
    <citation type="journal article" date="2006" name="Nature">
        <title>Global trends of whole-genome duplications revealed by the ciliate Paramecium tetraurelia.</title>
        <authorList>
            <consortium name="Genoscope"/>
            <person name="Aury J.-M."/>
            <person name="Jaillon O."/>
            <person name="Duret L."/>
            <person name="Noel B."/>
            <person name="Jubin C."/>
            <person name="Porcel B.M."/>
            <person name="Segurens B."/>
            <person name="Daubin V."/>
            <person name="Anthouard V."/>
            <person name="Aiach N."/>
            <person name="Arnaiz O."/>
            <person name="Billaut A."/>
            <person name="Beisson J."/>
            <person name="Blanc I."/>
            <person name="Bouhouche K."/>
            <person name="Camara F."/>
            <person name="Duharcourt S."/>
            <person name="Guigo R."/>
            <person name="Gogendeau D."/>
            <person name="Katinka M."/>
            <person name="Keller A.-M."/>
            <person name="Kissmehl R."/>
            <person name="Klotz C."/>
            <person name="Koll F."/>
            <person name="Le Moue A."/>
            <person name="Lepere C."/>
            <person name="Malinsky S."/>
            <person name="Nowacki M."/>
            <person name="Nowak J.K."/>
            <person name="Plattner H."/>
            <person name="Poulain J."/>
            <person name="Ruiz F."/>
            <person name="Serrano V."/>
            <person name="Zagulski M."/>
            <person name="Dessen P."/>
            <person name="Betermier M."/>
            <person name="Weissenbach J."/>
            <person name="Scarpelli C."/>
            <person name="Schachter V."/>
            <person name="Sperling L."/>
            <person name="Meyer E."/>
            <person name="Cohen J."/>
            <person name="Wincker P."/>
        </authorList>
    </citation>
    <scope>NUCLEOTIDE SEQUENCE [LARGE SCALE GENOMIC DNA]</scope>
    <source>
        <strain evidence="2 3">Stock d4-2</strain>
    </source>
</reference>
<keyword evidence="1" id="KW-0732">Signal</keyword>
<dbReference type="HOGENOM" id="CLU_1698939_0_0_1"/>
<feature type="chain" id="PRO_5002623956" description="Transmembrane protein" evidence="1">
    <location>
        <begin position="21"/>
        <end position="155"/>
    </location>
</feature>
<dbReference type="AlphaFoldDB" id="A0D9B0"/>
<evidence type="ECO:0000313" key="2">
    <source>
        <dbReference type="EMBL" id="CAK79627.1"/>
    </source>
</evidence>
<proteinExistence type="predicted"/>
<keyword evidence="3" id="KW-1185">Reference proteome</keyword>
<dbReference type="Proteomes" id="UP000000600">
    <property type="component" value="Unassembled WGS sequence"/>
</dbReference>
<dbReference type="InParanoid" id="A0D9B0"/>
<organism evidence="2 3">
    <name type="scientific">Paramecium tetraurelia</name>
    <dbReference type="NCBI Taxonomy" id="5888"/>
    <lineage>
        <taxon>Eukaryota</taxon>
        <taxon>Sar</taxon>
        <taxon>Alveolata</taxon>
        <taxon>Ciliophora</taxon>
        <taxon>Intramacronucleata</taxon>
        <taxon>Oligohymenophorea</taxon>
        <taxon>Peniculida</taxon>
        <taxon>Parameciidae</taxon>
        <taxon>Paramecium</taxon>
    </lineage>
</organism>
<accession>A0D9B0</accession>
<name>A0D9B0_PARTE</name>
<dbReference type="GeneID" id="5032809"/>
<protein>
    <recommendedName>
        <fullName evidence="4">Transmembrane protein</fullName>
    </recommendedName>
</protein>
<dbReference type="RefSeq" id="XP_001447024.1">
    <property type="nucleotide sequence ID" value="XM_001446987.2"/>
</dbReference>
<dbReference type="EMBL" id="CT868341">
    <property type="protein sequence ID" value="CAK79627.1"/>
    <property type="molecule type" value="Genomic_DNA"/>
</dbReference>
<sequence length="155" mass="18775">MLFYKLFILILSRSSKLVTMQYPSLSSLFLQKNQQIIDQLKAFILDWNNLTLFSNIVEQNQKPETIFVFYSLMQKSWIKMLKIYNMLQFSFQKQSTFKQIKNNEIIITPQQMLLMLIFQLFFNCLNHKRKYIKLQAIRFVLFQILDIPIEKLLIF</sequence>
<gene>
    <name evidence="2" type="ORF">GSPATT00014557001</name>
</gene>